<dbReference type="GeneID" id="83624360"/>
<evidence type="ECO:0000313" key="4">
    <source>
        <dbReference type="Proteomes" id="UP001163947"/>
    </source>
</evidence>
<organism evidence="3 4">
    <name type="scientific">Rhodococcus aetherivorans</name>
    <dbReference type="NCBI Taxonomy" id="191292"/>
    <lineage>
        <taxon>Bacteria</taxon>
        <taxon>Bacillati</taxon>
        <taxon>Actinomycetota</taxon>
        <taxon>Actinomycetes</taxon>
        <taxon>Mycobacteriales</taxon>
        <taxon>Nocardiaceae</taxon>
        <taxon>Rhodococcus</taxon>
    </lineage>
</organism>
<dbReference type="RefSeq" id="WP_263510443.1">
    <property type="nucleotide sequence ID" value="NZ_CP106983.1"/>
</dbReference>
<reference evidence="3" key="1">
    <citation type="submission" date="2022-09" db="EMBL/GenBank/DDBJ databases">
        <title>The genome sequence of Rhodococcus aetherivorans N1.</title>
        <authorList>
            <person name="Jiang W."/>
        </authorList>
    </citation>
    <scope>NUCLEOTIDE SEQUENCE</scope>
    <source>
        <strain evidence="3">N1</strain>
        <plasmid evidence="3">pN2</plasmid>
    </source>
</reference>
<name>A0AA46P289_9NOCA</name>
<feature type="domain" description="Abortive infection protein-like C-terminal" evidence="1">
    <location>
        <begin position="216"/>
        <end position="293"/>
    </location>
</feature>
<evidence type="ECO:0000259" key="2">
    <source>
        <dbReference type="Pfam" id="PF18860"/>
    </source>
</evidence>
<sequence>MTTSKKIDGETRREIQELLLDWGWTGKQNELEFMSSVCELHQIKSNDPRCTTAYEDIEQHVMKFHDWGEGWAFTDPRFGFMGGPDKTVLKFAAHRLSPRVCPDAEKEPLCKALNDLINPCGYELYEREVRAGVAKVDYRSTSNFHPPQPASIVAASAQLGDLESLQLHLKRIERSIAADPSLALGSSKELIEDVCAQILTASNEPVSSTQNVGQKFRAAAKALDLSKTAVPSDPKASDAAAKMLSQLTGTVQFLGELRNAAGTGHGSGKVSAATPREARLAFNAAVTICEYLFSLWEEFDASNP</sequence>
<keyword evidence="3" id="KW-0614">Plasmid</keyword>
<protein>
    <submittedName>
        <fullName evidence="3">Abortive infection family protein</fullName>
    </submittedName>
</protein>
<proteinExistence type="predicted"/>
<dbReference type="InterPro" id="IPR026001">
    <property type="entry name" value="Abi-like_C"/>
</dbReference>
<feature type="domain" description="AbiJ-NTD3" evidence="2">
    <location>
        <begin position="7"/>
        <end position="158"/>
    </location>
</feature>
<gene>
    <name evidence="3" type="ORF">OCS65_28070</name>
</gene>
<dbReference type="Pfam" id="PF18860">
    <property type="entry name" value="AbiJ_NTD3"/>
    <property type="match status" value="1"/>
</dbReference>
<geneLocation type="plasmid" evidence="3 4">
    <name>pN2</name>
</geneLocation>
<dbReference type="Proteomes" id="UP001163947">
    <property type="component" value="Plasmid pN2"/>
</dbReference>
<dbReference type="EMBL" id="CP106983">
    <property type="protein sequence ID" value="UYF97171.1"/>
    <property type="molecule type" value="Genomic_DNA"/>
</dbReference>
<accession>A0AA46P289</accession>
<dbReference type="AlphaFoldDB" id="A0AA46P289"/>
<evidence type="ECO:0000313" key="3">
    <source>
        <dbReference type="EMBL" id="UYF97171.1"/>
    </source>
</evidence>
<evidence type="ECO:0000259" key="1">
    <source>
        <dbReference type="Pfam" id="PF14355"/>
    </source>
</evidence>
<dbReference type="Pfam" id="PF14355">
    <property type="entry name" value="Abi_C"/>
    <property type="match status" value="1"/>
</dbReference>
<dbReference type="InterPro" id="IPR041427">
    <property type="entry name" value="AbiJ-NTD3"/>
</dbReference>